<evidence type="ECO:0000313" key="1">
    <source>
        <dbReference type="EMBL" id="GAA2327454.1"/>
    </source>
</evidence>
<dbReference type="RefSeq" id="WP_344610357.1">
    <property type="nucleotide sequence ID" value="NZ_BAAARV010000004.1"/>
</dbReference>
<sequence>MLTYNHHKADNALRLLQLAHDQWTYGLKAIQGSKYTEELRDRALRQYGYAFTMLLLARGLDDMCKTTASYTATRARMVDLLEATRYAANHTVHQLSAVGQPIGVITWPLQWPIEYTVGHMEWVPEGHLPAASDEKDDAQRRFRARYLELLAGRDMSPALAQLRWWFEEQVLALGS</sequence>
<gene>
    <name evidence="1" type="ORF">GCM10010170_003180</name>
</gene>
<protein>
    <submittedName>
        <fullName evidence="1">Uncharacterized protein</fullName>
    </submittedName>
</protein>
<comment type="caution">
    <text evidence="1">The sequence shown here is derived from an EMBL/GenBank/DDBJ whole genome shotgun (WGS) entry which is preliminary data.</text>
</comment>
<reference evidence="2" key="1">
    <citation type="journal article" date="2019" name="Int. J. Syst. Evol. Microbiol.">
        <title>The Global Catalogue of Microorganisms (GCM) 10K type strain sequencing project: providing services to taxonomists for standard genome sequencing and annotation.</title>
        <authorList>
            <consortium name="The Broad Institute Genomics Platform"/>
            <consortium name="The Broad Institute Genome Sequencing Center for Infectious Disease"/>
            <person name="Wu L."/>
            <person name="Ma J."/>
        </authorList>
    </citation>
    <scope>NUCLEOTIDE SEQUENCE [LARGE SCALE GENOMIC DNA]</scope>
    <source>
        <strain evidence="2">JCM 3272</strain>
    </source>
</reference>
<evidence type="ECO:0000313" key="2">
    <source>
        <dbReference type="Proteomes" id="UP001501444"/>
    </source>
</evidence>
<dbReference type="Proteomes" id="UP001501444">
    <property type="component" value="Unassembled WGS sequence"/>
</dbReference>
<dbReference type="EMBL" id="BAAARV010000004">
    <property type="protein sequence ID" value="GAA2327454.1"/>
    <property type="molecule type" value="Genomic_DNA"/>
</dbReference>
<name>A0ABP5SAZ9_9ACTN</name>
<proteinExistence type="predicted"/>
<accession>A0ABP5SAZ9</accession>
<keyword evidence="2" id="KW-1185">Reference proteome</keyword>
<organism evidence="1 2">
    <name type="scientific">Dactylosporangium salmoneum</name>
    <dbReference type="NCBI Taxonomy" id="53361"/>
    <lineage>
        <taxon>Bacteria</taxon>
        <taxon>Bacillati</taxon>
        <taxon>Actinomycetota</taxon>
        <taxon>Actinomycetes</taxon>
        <taxon>Micromonosporales</taxon>
        <taxon>Micromonosporaceae</taxon>
        <taxon>Dactylosporangium</taxon>
    </lineage>
</organism>